<dbReference type="AlphaFoldDB" id="B1WTM5"/>
<organism evidence="1 2">
    <name type="scientific">Crocosphaera subtropica (strain ATCC 51142 / BH68)</name>
    <name type="common">Cyanothece sp. (strain ATCC 51142)</name>
    <dbReference type="NCBI Taxonomy" id="43989"/>
    <lineage>
        <taxon>Bacteria</taxon>
        <taxon>Bacillati</taxon>
        <taxon>Cyanobacteriota</taxon>
        <taxon>Cyanophyceae</taxon>
        <taxon>Oscillatoriophycideae</taxon>
        <taxon>Chroococcales</taxon>
        <taxon>Aphanothecaceae</taxon>
        <taxon>Crocosphaera</taxon>
        <taxon>Crocosphaera subtropica</taxon>
    </lineage>
</organism>
<dbReference type="STRING" id="43989.cce_4392"/>
<reference evidence="1 2" key="1">
    <citation type="journal article" date="2008" name="Proc. Natl. Acad. Sci. U.S.A.">
        <title>The genome of Cyanothece 51142, a unicellular diazotrophic cyanobacterium important in the marine nitrogen cycle.</title>
        <authorList>
            <person name="Welsh E.A."/>
            <person name="Liberton M."/>
            <person name="Stoeckel J."/>
            <person name="Loh T."/>
            <person name="Elvitigala T."/>
            <person name="Wang C."/>
            <person name="Wollam A."/>
            <person name="Fulton R.S."/>
            <person name="Clifton S.W."/>
            <person name="Jacobs J.M."/>
            <person name="Aurora R."/>
            <person name="Ghosh B.K."/>
            <person name="Sherman L.A."/>
            <person name="Smith R.D."/>
            <person name="Wilson R.K."/>
            <person name="Pakrasi H.B."/>
        </authorList>
    </citation>
    <scope>NUCLEOTIDE SEQUENCE [LARGE SCALE GENOMIC DNA]</scope>
    <source>
        <strain evidence="2">ATCC 51142 / BH68</strain>
    </source>
</reference>
<dbReference type="Proteomes" id="UP000001203">
    <property type="component" value="Chromosome circular"/>
</dbReference>
<dbReference type="HOGENOM" id="CLU_3151893_0_0_3"/>
<keyword evidence="2" id="KW-1185">Reference proteome</keyword>
<name>B1WTM5_CROS5</name>
<dbReference type="EMBL" id="CP000806">
    <property type="protein sequence ID" value="ACB53740.1"/>
    <property type="molecule type" value="Genomic_DNA"/>
</dbReference>
<gene>
    <name evidence="1" type="ordered locus">cce_4392</name>
</gene>
<evidence type="ECO:0000313" key="1">
    <source>
        <dbReference type="EMBL" id="ACB53740.1"/>
    </source>
</evidence>
<proteinExistence type="predicted"/>
<dbReference type="KEGG" id="cyt:cce_4392"/>
<accession>B1WTM5</accession>
<sequence length="48" mass="5317">MLNFLSNFNQSQSVLKLKLLKEVLAFENEDGTGGKNKVAQSKTNGFMP</sequence>
<protein>
    <submittedName>
        <fullName evidence="1">Uncharacterized protein</fullName>
    </submittedName>
</protein>
<evidence type="ECO:0000313" key="2">
    <source>
        <dbReference type="Proteomes" id="UP000001203"/>
    </source>
</evidence>